<comment type="catalytic activity">
    <reaction evidence="1">
        <text>ATP + protein L-histidine = ADP + protein N-phospho-L-histidine.</text>
        <dbReference type="EC" id="2.7.13.3"/>
    </reaction>
</comment>
<dbReference type="InterPro" id="IPR036097">
    <property type="entry name" value="HisK_dim/P_sf"/>
</dbReference>
<dbReference type="InterPro" id="IPR005467">
    <property type="entry name" value="His_kinase_dom"/>
</dbReference>
<dbReference type="InterPro" id="IPR025201">
    <property type="entry name" value="KdpD_TM"/>
</dbReference>
<dbReference type="PROSITE" id="PS50109">
    <property type="entry name" value="HIS_KIN"/>
    <property type="match status" value="1"/>
</dbReference>
<dbReference type="SMART" id="SM00388">
    <property type="entry name" value="HisKA"/>
    <property type="match status" value="1"/>
</dbReference>
<organism evidence="15 16">
    <name type="scientific">Asticcacaulis biprosthecium C19</name>
    <dbReference type="NCBI Taxonomy" id="715226"/>
    <lineage>
        <taxon>Bacteria</taxon>
        <taxon>Pseudomonadati</taxon>
        <taxon>Pseudomonadota</taxon>
        <taxon>Alphaproteobacteria</taxon>
        <taxon>Caulobacterales</taxon>
        <taxon>Caulobacteraceae</taxon>
        <taxon>Asticcacaulis</taxon>
    </lineage>
</organism>
<keyword evidence="12 13" id="KW-0472">Membrane</keyword>
<dbReference type="AlphaFoldDB" id="F4QMG6"/>
<sequence>MSPAFIFEDHVLAVRKNRWTLWQEGLLSFALVAGVTGVAFALDRMGFPSPESLGILFVLPVLCAAVFFDLRLALATVGLSVIAYHLVLSAAYGSLDVSNPQVLAKVVVLLTVSLVVSALATRLRRITREGQTRENFLTDLYQLNQDLIGKTSVDDVCAAAEHRLSVILQAPCRIHLKPSSALDPVFVEVMTRRQPAGQGQAISGEDPRLILPLGEADDVAGVLVFEPRAGLPPVADTFPQRFLSTLTGQVALAISRAALTEARTEQVRQADRERFMSAMLSSLSHDFKTPLVGIIGALEALQGRVDDTAHEIVGDGLAEAQRLNRFVINLIEMSRLETGIRPKCEPVHIRDALSGVLRTLRPLIGHQTFRIEIEPGFPLLNVNPSMFDLVLLNLIENALKYGPAEGAITIGARQTADGVVIDIDDDGEGIAPAQRDLVFTKFYRAVDGDRKIAGTGLGLYICREIMDIYSGSVEAVDPPDGTGACMRLSLPTDATLLVTLPEEEVE</sequence>
<dbReference type="PANTHER" id="PTHR45569:SF1">
    <property type="entry name" value="SENSOR PROTEIN KDPD"/>
    <property type="match status" value="1"/>
</dbReference>
<dbReference type="CDD" id="cd00075">
    <property type="entry name" value="HATPase"/>
    <property type="match status" value="1"/>
</dbReference>
<feature type="domain" description="Histidine kinase" evidence="14">
    <location>
        <begin position="282"/>
        <end position="494"/>
    </location>
</feature>
<dbReference type="InterPro" id="IPR004358">
    <property type="entry name" value="Sig_transdc_His_kin-like_C"/>
</dbReference>
<reference evidence="16" key="1">
    <citation type="submission" date="2011-03" db="EMBL/GenBank/DDBJ databases">
        <title>Draft genome sequence of Brevundimonas diminuta.</title>
        <authorList>
            <person name="Brown P.J.B."/>
            <person name="Buechlein A."/>
            <person name="Hemmerich C."/>
            <person name="Brun Y.V."/>
        </authorList>
    </citation>
    <scope>NUCLEOTIDE SEQUENCE [LARGE SCALE GENOMIC DNA]</scope>
    <source>
        <strain evidence="16">C19</strain>
    </source>
</reference>
<dbReference type="GO" id="GO:0005886">
    <property type="term" value="C:plasma membrane"/>
    <property type="evidence" value="ECO:0007669"/>
    <property type="project" value="TreeGrafter"/>
</dbReference>
<evidence type="ECO:0000256" key="11">
    <source>
        <dbReference type="ARBA" id="ARBA00023012"/>
    </source>
</evidence>
<evidence type="ECO:0000256" key="6">
    <source>
        <dbReference type="ARBA" id="ARBA00022692"/>
    </source>
</evidence>
<evidence type="ECO:0000256" key="5">
    <source>
        <dbReference type="ARBA" id="ARBA00022679"/>
    </source>
</evidence>
<evidence type="ECO:0000256" key="12">
    <source>
        <dbReference type="ARBA" id="ARBA00023136"/>
    </source>
</evidence>
<evidence type="ECO:0000256" key="2">
    <source>
        <dbReference type="ARBA" id="ARBA00004141"/>
    </source>
</evidence>
<dbReference type="GO" id="GO:0005524">
    <property type="term" value="F:ATP binding"/>
    <property type="evidence" value="ECO:0007669"/>
    <property type="project" value="UniProtKB-KW"/>
</dbReference>
<dbReference type="InterPro" id="IPR003661">
    <property type="entry name" value="HisK_dim/P_dom"/>
</dbReference>
<evidence type="ECO:0000256" key="4">
    <source>
        <dbReference type="ARBA" id="ARBA00022553"/>
    </source>
</evidence>
<evidence type="ECO:0000259" key="14">
    <source>
        <dbReference type="PROSITE" id="PS50109"/>
    </source>
</evidence>
<dbReference type="Pfam" id="PF13493">
    <property type="entry name" value="DUF4118"/>
    <property type="match status" value="1"/>
</dbReference>
<dbReference type="Pfam" id="PF00512">
    <property type="entry name" value="HisKA"/>
    <property type="match status" value="1"/>
</dbReference>
<dbReference type="InterPro" id="IPR038318">
    <property type="entry name" value="KdpD_sf"/>
</dbReference>
<dbReference type="PRINTS" id="PR00344">
    <property type="entry name" value="BCTRLSENSOR"/>
</dbReference>
<evidence type="ECO:0000256" key="10">
    <source>
        <dbReference type="ARBA" id="ARBA00022989"/>
    </source>
</evidence>
<dbReference type="InterPro" id="IPR036890">
    <property type="entry name" value="HATPase_C_sf"/>
</dbReference>
<dbReference type="STRING" id="715226.ABI_28230"/>
<dbReference type="SMART" id="SM00387">
    <property type="entry name" value="HATPase_c"/>
    <property type="match status" value="1"/>
</dbReference>
<dbReference type="InterPro" id="IPR003594">
    <property type="entry name" value="HATPase_dom"/>
</dbReference>
<dbReference type="CDD" id="cd00082">
    <property type="entry name" value="HisKA"/>
    <property type="match status" value="1"/>
</dbReference>
<dbReference type="SUPFAM" id="SSF55874">
    <property type="entry name" value="ATPase domain of HSP90 chaperone/DNA topoisomerase II/histidine kinase"/>
    <property type="match status" value="1"/>
</dbReference>
<dbReference type="InterPro" id="IPR029016">
    <property type="entry name" value="GAF-like_dom_sf"/>
</dbReference>
<dbReference type="eggNOG" id="COG2205">
    <property type="taxonomic scope" value="Bacteria"/>
</dbReference>
<gene>
    <name evidence="15" type="ORF">ABI_28230</name>
</gene>
<comment type="subcellular location">
    <subcellularLocation>
        <location evidence="2">Membrane</location>
        <topology evidence="2">Multi-pass membrane protein</topology>
    </subcellularLocation>
</comment>
<keyword evidence="7" id="KW-0547">Nucleotide-binding</keyword>
<accession>F4QMG6</accession>
<dbReference type="Gene3D" id="1.10.287.130">
    <property type="match status" value="1"/>
</dbReference>
<evidence type="ECO:0000256" key="13">
    <source>
        <dbReference type="SAM" id="Phobius"/>
    </source>
</evidence>
<proteinExistence type="predicted"/>
<dbReference type="Gene3D" id="1.20.120.620">
    <property type="entry name" value="Backbone structure of the membrane domain of e. Coli histidine kinase receptor kdpd"/>
    <property type="match status" value="1"/>
</dbReference>
<dbReference type="EC" id="2.7.13.3" evidence="3"/>
<dbReference type="Gene3D" id="3.30.565.10">
    <property type="entry name" value="Histidine kinase-like ATPase, C-terminal domain"/>
    <property type="match status" value="1"/>
</dbReference>
<dbReference type="RefSeq" id="WP_006273607.1">
    <property type="nucleotide sequence ID" value="NZ_GL883078.1"/>
</dbReference>
<dbReference type="HOGENOM" id="CLU_000445_89_5_5"/>
<dbReference type="OrthoDB" id="9806130at2"/>
<feature type="transmembrane region" description="Helical" evidence="13">
    <location>
        <begin position="20"/>
        <end position="42"/>
    </location>
</feature>
<dbReference type="SUPFAM" id="SSF55781">
    <property type="entry name" value="GAF domain-like"/>
    <property type="match status" value="1"/>
</dbReference>
<keyword evidence="11" id="KW-0902">Two-component regulatory system</keyword>
<keyword evidence="10 13" id="KW-1133">Transmembrane helix</keyword>
<name>F4QMG6_9CAUL</name>
<evidence type="ECO:0000256" key="1">
    <source>
        <dbReference type="ARBA" id="ARBA00000085"/>
    </source>
</evidence>
<keyword evidence="9" id="KW-0067">ATP-binding</keyword>
<keyword evidence="5" id="KW-0808">Transferase</keyword>
<dbReference type="PANTHER" id="PTHR45569">
    <property type="entry name" value="SENSOR PROTEIN KDPD"/>
    <property type="match status" value="1"/>
</dbReference>
<dbReference type="GO" id="GO:0000155">
    <property type="term" value="F:phosphorelay sensor kinase activity"/>
    <property type="evidence" value="ECO:0007669"/>
    <property type="project" value="InterPro"/>
</dbReference>
<evidence type="ECO:0000256" key="9">
    <source>
        <dbReference type="ARBA" id="ARBA00022840"/>
    </source>
</evidence>
<evidence type="ECO:0000313" key="16">
    <source>
        <dbReference type="Proteomes" id="UP000006512"/>
    </source>
</evidence>
<evidence type="ECO:0000256" key="8">
    <source>
        <dbReference type="ARBA" id="ARBA00022777"/>
    </source>
</evidence>
<dbReference type="Pfam" id="PF02518">
    <property type="entry name" value="HATPase_c"/>
    <property type="match status" value="1"/>
</dbReference>
<dbReference type="SUPFAM" id="SSF47384">
    <property type="entry name" value="Homodimeric domain of signal transducing histidine kinase"/>
    <property type="match status" value="1"/>
</dbReference>
<dbReference type="EMBL" id="GL883078">
    <property type="protein sequence ID" value="EGF91407.1"/>
    <property type="molecule type" value="Genomic_DNA"/>
</dbReference>
<dbReference type="Gene3D" id="3.30.450.40">
    <property type="match status" value="1"/>
</dbReference>
<dbReference type="Proteomes" id="UP000006512">
    <property type="component" value="Unassembled WGS sequence"/>
</dbReference>
<evidence type="ECO:0000256" key="3">
    <source>
        <dbReference type="ARBA" id="ARBA00012438"/>
    </source>
</evidence>
<keyword evidence="16" id="KW-1185">Reference proteome</keyword>
<protein>
    <recommendedName>
        <fullName evidence="3">histidine kinase</fullName>
        <ecNumber evidence="3">2.7.13.3</ecNumber>
    </recommendedName>
</protein>
<dbReference type="InterPro" id="IPR052023">
    <property type="entry name" value="Histidine_kinase_KdpD"/>
</dbReference>
<evidence type="ECO:0000256" key="7">
    <source>
        <dbReference type="ARBA" id="ARBA00022741"/>
    </source>
</evidence>
<evidence type="ECO:0000313" key="15">
    <source>
        <dbReference type="EMBL" id="EGF91407.1"/>
    </source>
</evidence>
<keyword evidence="4" id="KW-0597">Phosphoprotein</keyword>
<feature type="transmembrane region" description="Helical" evidence="13">
    <location>
        <begin position="54"/>
        <end position="82"/>
    </location>
</feature>
<keyword evidence="8" id="KW-0418">Kinase</keyword>
<keyword evidence="6 13" id="KW-0812">Transmembrane</keyword>
<feature type="transmembrane region" description="Helical" evidence="13">
    <location>
        <begin position="102"/>
        <end position="123"/>
    </location>
</feature>